<feature type="domain" description="HAMP" evidence="7">
    <location>
        <begin position="471"/>
        <end position="523"/>
    </location>
</feature>
<keyword evidence="5" id="KW-0812">Transmembrane</keyword>
<proteinExistence type="inferred from homology"/>
<comment type="similarity">
    <text evidence="2">Belongs to the methyl-accepting chemotaxis (MCP) protein family.</text>
</comment>
<sequence>MAAWNNINLKVKQTILFLLVGFVPLIAVMILNQVSFKDIRKLNASSLQNMAEGVTDKIDRNLFERYGDVQAFGLNSILRDHSFWYQVDSPIVAAMNNYVDTYDIYFLTVLVDLEGKVIAVNSKDQDGSGINSGYLMEKNFSSESWFKSVMAEKYYTSQKGNLGGEAALSGTVIVPLHINEDVKNIYNGDNGMTIGFAAPVKDADGQTIAIWHNYAKFSLVEEIFTEFYKNLKSKGFPQVELTLLDGKGRVIIDHDPTFGIGSENEIKHDFNIWQKLNLVEIGVAAAATAVRENKSGFEYAEHARKKMTQAAGYAHHTGALGFPGMNWSVLVRIPDEVINAPIISIENKLLICSVIFAFLILGFGVFNAAKITEPILALSKGLQTFSNGDFKSVNKINLDRNDELGTLATSFNQLFDGVTTFMKRSDEILRGELSEQTRFNLKGEFEEKLIVMTGQAKERLELAEREREQAEKLQEDVDTILETVNAASQGNLTHELTIQGNGAIGQMAEGLRKLIADLRTSISEIGENAHSLAGASEELTSTSQQMAGNAEETNAQAGVVSSASEQVSKNVETVATGSEEMSTSIIQISKNATEAAQVTQMAVKTVDETNKTISTLGESSQEIGKVIKVITSIAEQTNLLALNATIEAARAGEAGKGFAVVANEVKELANQTAKATEDIGQKILDIQNNTNNAVDAMSEITQVISQISDISNTIASAVEEQTATTNEMARSVNEAAEGTREIVSNISGVSEAARNTSSGAADTQSAASELARMAASMQQIVSRFKL</sequence>
<gene>
    <name evidence="8" type="ORF">G3M70_05280</name>
</gene>
<dbReference type="Proteomes" id="UP000594688">
    <property type="component" value="Chromosome"/>
</dbReference>
<keyword evidence="1 3" id="KW-0807">Transducer</keyword>
<dbReference type="SMART" id="SM00283">
    <property type="entry name" value="MA"/>
    <property type="match status" value="1"/>
</dbReference>
<dbReference type="Gene3D" id="6.10.340.10">
    <property type="match status" value="1"/>
</dbReference>
<dbReference type="PANTHER" id="PTHR32089:SF112">
    <property type="entry name" value="LYSOZYME-LIKE PROTEIN-RELATED"/>
    <property type="match status" value="1"/>
</dbReference>
<feature type="transmembrane region" description="Helical" evidence="5">
    <location>
        <begin position="349"/>
        <end position="369"/>
    </location>
</feature>
<evidence type="ECO:0000259" key="7">
    <source>
        <dbReference type="PROSITE" id="PS50885"/>
    </source>
</evidence>
<keyword evidence="5" id="KW-0472">Membrane</keyword>
<name>A0A7T0BUU5_9BACT</name>
<keyword evidence="5" id="KW-1133">Transmembrane helix</keyword>
<dbReference type="GO" id="GO:0016020">
    <property type="term" value="C:membrane"/>
    <property type="evidence" value="ECO:0007669"/>
    <property type="project" value="InterPro"/>
</dbReference>
<dbReference type="SMART" id="SM00304">
    <property type="entry name" value="HAMP"/>
    <property type="match status" value="3"/>
</dbReference>
<dbReference type="Gene3D" id="1.10.287.950">
    <property type="entry name" value="Methyl-accepting chemotaxis protein"/>
    <property type="match status" value="1"/>
</dbReference>
<evidence type="ECO:0000256" key="5">
    <source>
        <dbReference type="SAM" id="Phobius"/>
    </source>
</evidence>
<dbReference type="GO" id="GO:0007165">
    <property type="term" value="P:signal transduction"/>
    <property type="evidence" value="ECO:0007669"/>
    <property type="project" value="UniProtKB-KW"/>
</dbReference>
<feature type="coiled-coil region" evidence="4">
    <location>
        <begin position="453"/>
        <end position="483"/>
    </location>
</feature>
<evidence type="ECO:0000313" key="8">
    <source>
        <dbReference type="EMBL" id="QPJ61333.1"/>
    </source>
</evidence>
<evidence type="ECO:0000256" key="2">
    <source>
        <dbReference type="ARBA" id="ARBA00029447"/>
    </source>
</evidence>
<feature type="transmembrane region" description="Helical" evidence="5">
    <location>
        <begin position="14"/>
        <end position="31"/>
    </location>
</feature>
<protein>
    <submittedName>
        <fullName evidence="8">Methyl-accepting chemotaxis protein</fullName>
    </submittedName>
</protein>
<keyword evidence="4" id="KW-0175">Coiled coil</keyword>
<evidence type="ECO:0000313" key="9">
    <source>
        <dbReference type="Proteomes" id="UP000594688"/>
    </source>
</evidence>
<dbReference type="SUPFAM" id="SSF158472">
    <property type="entry name" value="HAMP domain-like"/>
    <property type="match status" value="1"/>
</dbReference>
<dbReference type="InterPro" id="IPR003660">
    <property type="entry name" value="HAMP_dom"/>
</dbReference>
<dbReference type="KEGG" id="nli:G3M70_05280"/>
<dbReference type="Pfam" id="PF00015">
    <property type="entry name" value="MCPsignal"/>
    <property type="match status" value="1"/>
</dbReference>
<evidence type="ECO:0000256" key="4">
    <source>
        <dbReference type="SAM" id="Coils"/>
    </source>
</evidence>
<dbReference type="Pfam" id="PF00672">
    <property type="entry name" value="HAMP"/>
    <property type="match status" value="1"/>
</dbReference>
<reference evidence="8 9" key="1">
    <citation type="submission" date="2020-02" db="EMBL/GenBank/DDBJ databases">
        <title>Genomic and physiological characterization of two novel Nitrospinaceae genera.</title>
        <authorList>
            <person name="Mueller A.J."/>
            <person name="Jung M.-Y."/>
            <person name="Strachan C.R."/>
            <person name="Herbold C.W."/>
            <person name="Kirkegaard R.H."/>
            <person name="Daims H."/>
        </authorList>
    </citation>
    <scope>NUCLEOTIDE SEQUENCE [LARGE SCALE GENOMIC DNA]</scope>
    <source>
        <strain evidence="8">EB</strain>
    </source>
</reference>
<feature type="domain" description="Methyl-accepting transducer" evidence="6">
    <location>
        <begin position="528"/>
        <end position="771"/>
    </location>
</feature>
<feature type="domain" description="HAMP" evidence="7">
    <location>
        <begin position="369"/>
        <end position="423"/>
    </location>
</feature>
<accession>A0A7T0BUU5</accession>
<dbReference type="PROSITE" id="PS50885">
    <property type="entry name" value="HAMP"/>
    <property type="match status" value="2"/>
</dbReference>
<dbReference type="SUPFAM" id="SSF58104">
    <property type="entry name" value="Methyl-accepting chemotaxis protein (MCP) signaling domain"/>
    <property type="match status" value="1"/>
</dbReference>
<dbReference type="InterPro" id="IPR004089">
    <property type="entry name" value="MCPsignal_dom"/>
</dbReference>
<evidence type="ECO:0000259" key="6">
    <source>
        <dbReference type="PROSITE" id="PS50111"/>
    </source>
</evidence>
<organism evidence="8 9">
    <name type="scientific">Candidatus Nitronauta litoralis</name>
    <dbReference type="NCBI Taxonomy" id="2705533"/>
    <lineage>
        <taxon>Bacteria</taxon>
        <taxon>Pseudomonadati</taxon>
        <taxon>Nitrospinota/Tectimicrobiota group</taxon>
        <taxon>Nitrospinota</taxon>
        <taxon>Nitrospinia</taxon>
        <taxon>Nitrospinales</taxon>
        <taxon>Nitrospinaceae</taxon>
        <taxon>Candidatus Nitronauta</taxon>
    </lineage>
</organism>
<dbReference type="PROSITE" id="PS50111">
    <property type="entry name" value="CHEMOTAXIS_TRANSDUC_2"/>
    <property type="match status" value="1"/>
</dbReference>
<evidence type="ECO:0000256" key="1">
    <source>
        <dbReference type="ARBA" id="ARBA00023224"/>
    </source>
</evidence>
<dbReference type="AlphaFoldDB" id="A0A7T0BUU5"/>
<dbReference type="PANTHER" id="PTHR32089">
    <property type="entry name" value="METHYL-ACCEPTING CHEMOTAXIS PROTEIN MCPB"/>
    <property type="match status" value="1"/>
</dbReference>
<dbReference type="CDD" id="cd11386">
    <property type="entry name" value="MCP_signal"/>
    <property type="match status" value="1"/>
</dbReference>
<evidence type="ECO:0000256" key="3">
    <source>
        <dbReference type="PROSITE-ProRule" id="PRU00284"/>
    </source>
</evidence>
<dbReference type="EMBL" id="CP048685">
    <property type="protein sequence ID" value="QPJ61333.1"/>
    <property type="molecule type" value="Genomic_DNA"/>
</dbReference>
<dbReference type="CDD" id="cd06225">
    <property type="entry name" value="HAMP"/>
    <property type="match status" value="1"/>
</dbReference>